<dbReference type="EMBL" id="CP000230">
    <property type="protein sequence ID" value="ABC23301.1"/>
    <property type="molecule type" value="Genomic_DNA"/>
</dbReference>
<accession>Q2RRE4</accession>
<name>Q2RRE4_RHORT</name>
<dbReference type="InterPro" id="IPR014729">
    <property type="entry name" value="Rossmann-like_a/b/a_fold"/>
</dbReference>
<dbReference type="Gene3D" id="3.40.50.620">
    <property type="entry name" value="HUPs"/>
    <property type="match status" value="1"/>
</dbReference>
<evidence type="ECO:0000259" key="1">
    <source>
        <dbReference type="Pfam" id="PF00582"/>
    </source>
</evidence>
<evidence type="ECO:0000313" key="3">
    <source>
        <dbReference type="Proteomes" id="UP000001929"/>
    </source>
</evidence>
<dbReference type="EnsemblBacteria" id="ABC23301">
    <property type="protein sequence ID" value="ABC23301"/>
    <property type="gene ID" value="Rru_A2501"/>
</dbReference>
<dbReference type="STRING" id="269796.Rru_A2501"/>
<organism evidence="2 3">
    <name type="scientific">Rhodospirillum rubrum (strain ATCC 11170 / ATH 1.1.1 / DSM 467 / LMG 4362 / NCIMB 8255 / S1)</name>
    <dbReference type="NCBI Taxonomy" id="269796"/>
    <lineage>
        <taxon>Bacteria</taxon>
        <taxon>Pseudomonadati</taxon>
        <taxon>Pseudomonadota</taxon>
        <taxon>Alphaproteobacteria</taxon>
        <taxon>Rhodospirillales</taxon>
        <taxon>Rhodospirillaceae</taxon>
        <taxon>Rhodospirillum</taxon>
    </lineage>
</organism>
<dbReference type="InterPro" id="IPR006016">
    <property type="entry name" value="UspA"/>
</dbReference>
<dbReference type="eggNOG" id="COG0589">
    <property type="taxonomic scope" value="Bacteria"/>
</dbReference>
<dbReference type="PhylomeDB" id="Q2RRE4"/>
<dbReference type="HOGENOM" id="CLU_117163_0_0_5"/>
<dbReference type="SUPFAM" id="SSF52402">
    <property type="entry name" value="Adenine nucleotide alpha hydrolases-like"/>
    <property type="match status" value="1"/>
</dbReference>
<gene>
    <name evidence="2" type="ordered locus">Rru_A2501</name>
</gene>
<protein>
    <submittedName>
        <fullName evidence="2">Conserved hypothetical cytosolic protein</fullName>
    </submittedName>
</protein>
<dbReference type="KEGG" id="rru:Rru_A2501"/>
<keyword evidence="3" id="KW-1185">Reference proteome</keyword>
<dbReference type="AlphaFoldDB" id="Q2RRE4"/>
<sequence>MLLRKETAESQRASASWSAATQRTFLVVVDNSAEMRVALRYASRRAQNTGGRVALMIAIEQTEFEQWMFVGNLMREEAREGAEQSLQRHAAAVGAVSGERPSLFVREGDRIREVFKLVNEEPSISVLVLGVGADPNNPGPLVRELTGRQAGKLRVPVTLVPGGLSDAEIDALA</sequence>
<dbReference type="PATRIC" id="fig|269796.9.peg.2606"/>
<dbReference type="CDD" id="cd00293">
    <property type="entry name" value="USP-like"/>
    <property type="match status" value="1"/>
</dbReference>
<dbReference type="RefSeq" id="WP_011390254.1">
    <property type="nucleotide sequence ID" value="NC_007643.1"/>
</dbReference>
<evidence type="ECO:0000313" key="2">
    <source>
        <dbReference type="EMBL" id="ABC23301.1"/>
    </source>
</evidence>
<proteinExistence type="predicted"/>
<reference evidence="2 3" key="1">
    <citation type="journal article" date="2011" name="Stand. Genomic Sci.">
        <title>Complete genome sequence of Rhodospirillum rubrum type strain (S1).</title>
        <authorList>
            <person name="Munk A.C."/>
            <person name="Copeland A."/>
            <person name="Lucas S."/>
            <person name="Lapidus A."/>
            <person name="Del Rio T.G."/>
            <person name="Barry K."/>
            <person name="Detter J.C."/>
            <person name="Hammon N."/>
            <person name="Israni S."/>
            <person name="Pitluck S."/>
            <person name="Brettin T."/>
            <person name="Bruce D."/>
            <person name="Han C."/>
            <person name="Tapia R."/>
            <person name="Gilna P."/>
            <person name="Schmutz J."/>
            <person name="Larimer F."/>
            <person name="Land M."/>
            <person name="Kyrpides N.C."/>
            <person name="Mavromatis K."/>
            <person name="Richardson P."/>
            <person name="Rohde M."/>
            <person name="Goker M."/>
            <person name="Klenk H.P."/>
            <person name="Zhang Y."/>
            <person name="Roberts G.P."/>
            <person name="Reslewic S."/>
            <person name="Schwartz D.C."/>
        </authorList>
    </citation>
    <scope>NUCLEOTIDE SEQUENCE [LARGE SCALE GENOMIC DNA]</scope>
    <source>
        <strain evidence="3">ATCC 11170 / ATH 1.1.1 / DSM 467 / LMG 4362 / NCIMB 8255 / S1</strain>
    </source>
</reference>
<feature type="domain" description="UspA" evidence="1">
    <location>
        <begin position="23"/>
        <end position="160"/>
    </location>
</feature>
<dbReference type="Proteomes" id="UP000001929">
    <property type="component" value="Chromosome"/>
</dbReference>
<dbReference type="Pfam" id="PF00582">
    <property type="entry name" value="Usp"/>
    <property type="match status" value="1"/>
</dbReference>